<feature type="chain" id="PRO_5001609371" evidence="2">
    <location>
        <begin position="21"/>
        <end position="121"/>
    </location>
</feature>
<feature type="region of interest" description="Disordered" evidence="1">
    <location>
        <begin position="81"/>
        <end position="102"/>
    </location>
</feature>
<feature type="signal peptide" evidence="2">
    <location>
        <begin position="1"/>
        <end position="20"/>
    </location>
</feature>
<evidence type="ECO:0000313" key="3">
    <source>
        <dbReference type="EMBL" id="JAC65300.1"/>
    </source>
</evidence>
<reference evidence="3" key="1">
    <citation type="submission" date="2014-05" db="EMBL/GenBank/DDBJ databases">
        <title>The transcriptome of the halophilic microalga Tetraselmis sp. GSL018 isolated from the Great Salt Lake, Utah.</title>
        <authorList>
            <person name="Jinkerson R.E."/>
            <person name="D'Adamo S."/>
            <person name="Posewitz M.C."/>
        </authorList>
    </citation>
    <scope>NUCLEOTIDE SEQUENCE</scope>
    <source>
        <strain evidence="3">GSL018</strain>
    </source>
</reference>
<keyword evidence="2" id="KW-0732">Signal</keyword>
<feature type="compositionally biased region" description="Basic and acidic residues" evidence="1">
    <location>
        <begin position="92"/>
        <end position="102"/>
    </location>
</feature>
<proteinExistence type="predicted"/>
<evidence type="ECO:0000256" key="2">
    <source>
        <dbReference type="SAM" id="SignalP"/>
    </source>
</evidence>
<sequence>VLRLRLGALAVAAVLEELEAEGRERAAVVADAVPGLVACDGEVLAAGALGNVRGKAEHRLEEVACMADGAIAEKARHHCLAAGPDRQPPVPRLEHPGPDEVPERHVWLWWPPQAPRGRQRF</sequence>
<gene>
    <name evidence="3" type="ORF">TSPGSL018_16333</name>
</gene>
<protein>
    <submittedName>
        <fullName evidence="3">Uncharacterized protein</fullName>
    </submittedName>
</protein>
<dbReference type="AlphaFoldDB" id="A0A061R3M8"/>
<evidence type="ECO:0000256" key="1">
    <source>
        <dbReference type="SAM" id="MobiDB-lite"/>
    </source>
</evidence>
<feature type="non-terminal residue" evidence="3">
    <location>
        <position position="1"/>
    </location>
</feature>
<name>A0A061R3M8_9CHLO</name>
<organism evidence="3">
    <name type="scientific">Tetraselmis sp. GSL018</name>
    <dbReference type="NCBI Taxonomy" id="582737"/>
    <lineage>
        <taxon>Eukaryota</taxon>
        <taxon>Viridiplantae</taxon>
        <taxon>Chlorophyta</taxon>
        <taxon>core chlorophytes</taxon>
        <taxon>Chlorodendrophyceae</taxon>
        <taxon>Chlorodendrales</taxon>
        <taxon>Chlorodendraceae</taxon>
        <taxon>Tetraselmis</taxon>
    </lineage>
</organism>
<dbReference type="EMBL" id="GBEZ01021447">
    <property type="protein sequence ID" value="JAC65300.1"/>
    <property type="molecule type" value="Transcribed_RNA"/>
</dbReference>
<accession>A0A061R3M8</accession>